<protein>
    <recommendedName>
        <fullName evidence="2">FAS1 domain-containing protein</fullName>
    </recommendedName>
</protein>
<feature type="domain" description="FAS1" evidence="2">
    <location>
        <begin position="44"/>
        <end position="184"/>
    </location>
</feature>
<evidence type="ECO:0000313" key="3">
    <source>
        <dbReference type="EMBL" id="QNJ99185.1"/>
    </source>
</evidence>
<dbReference type="Gene3D" id="2.30.180.10">
    <property type="entry name" value="FAS1 domain"/>
    <property type="match status" value="1"/>
</dbReference>
<dbReference type="Proteomes" id="UP000515514">
    <property type="component" value="Chromosome"/>
</dbReference>
<dbReference type="EMBL" id="CP052909">
    <property type="protein sequence ID" value="QNJ99185.1"/>
    <property type="molecule type" value="Genomic_DNA"/>
</dbReference>
<accession>A0A7G8PXW9</accession>
<dbReference type="Pfam" id="PF02469">
    <property type="entry name" value="Fasciclin"/>
    <property type="match status" value="1"/>
</dbReference>
<dbReference type="InterPro" id="IPR036378">
    <property type="entry name" value="FAS1_dom_sf"/>
</dbReference>
<evidence type="ECO:0000313" key="4">
    <source>
        <dbReference type="Proteomes" id="UP000515514"/>
    </source>
</evidence>
<evidence type="ECO:0000259" key="2">
    <source>
        <dbReference type="PROSITE" id="PS50213"/>
    </source>
</evidence>
<organism evidence="3 4">
    <name type="scientific">Constantimarinum furrinae</name>
    <dbReference type="NCBI Taxonomy" id="2562285"/>
    <lineage>
        <taxon>Bacteria</taxon>
        <taxon>Pseudomonadati</taxon>
        <taxon>Bacteroidota</taxon>
        <taxon>Flavobacteriia</taxon>
        <taxon>Flavobacteriales</taxon>
        <taxon>Flavobacteriaceae</taxon>
        <taxon>Altibacter/Constantimarinum group</taxon>
        <taxon>Constantimarinum</taxon>
    </lineage>
</organism>
<proteinExistence type="predicted"/>
<keyword evidence="1" id="KW-0732">Signal</keyword>
<sequence length="190" mass="20796">MKLKLTFLTICALVLSTSLTAQKYLNSDDVAVTKEYMGATMSSEKTLLENLQNAPALSTTAIIYSDLENIFGDHEMVTVFAPLNSSFNTMSEEELKTFLTNKAFLKRMVNYHMVPGRLDLHGIKKAIGQGGGTAYFATLSGEKLGARLVGDNVVLFDTENNTATLKASDFYHKSGFLHLVDGLVSPSEQQ</sequence>
<dbReference type="AlphaFoldDB" id="A0A7G8PXW9"/>
<name>A0A7G8PXW9_9FLAO</name>
<dbReference type="PROSITE" id="PS50213">
    <property type="entry name" value="FAS1"/>
    <property type="match status" value="1"/>
</dbReference>
<dbReference type="SMART" id="SM00554">
    <property type="entry name" value="FAS1"/>
    <property type="match status" value="1"/>
</dbReference>
<gene>
    <name evidence="3" type="ORF">ALE3EI_2658</name>
</gene>
<dbReference type="RefSeq" id="WP_186989475.1">
    <property type="nucleotide sequence ID" value="NZ_CP052909.1"/>
</dbReference>
<dbReference type="InterPro" id="IPR000782">
    <property type="entry name" value="FAS1_domain"/>
</dbReference>
<feature type="signal peptide" evidence="1">
    <location>
        <begin position="1"/>
        <end position="23"/>
    </location>
</feature>
<reference evidence="3 4" key="1">
    <citation type="submission" date="2020-04" db="EMBL/GenBank/DDBJ databases">
        <title>Genome sequence of Altibacter aquimarinus strain ALE3EI.</title>
        <authorList>
            <person name="Oh H.-M."/>
            <person name="Jang D."/>
        </authorList>
    </citation>
    <scope>NUCLEOTIDE SEQUENCE [LARGE SCALE GENOMIC DNA]</scope>
    <source>
        <strain evidence="3 4">ALE3EI</strain>
    </source>
</reference>
<feature type="chain" id="PRO_5028957443" description="FAS1 domain-containing protein" evidence="1">
    <location>
        <begin position="24"/>
        <end position="190"/>
    </location>
</feature>
<keyword evidence="4" id="KW-1185">Reference proteome</keyword>
<evidence type="ECO:0000256" key="1">
    <source>
        <dbReference type="SAM" id="SignalP"/>
    </source>
</evidence>
<dbReference type="SUPFAM" id="SSF82153">
    <property type="entry name" value="FAS1 domain"/>
    <property type="match status" value="1"/>
</dbReference>
<dbReference type="KEGG" id="alti:ALE3EI_2658"/>